<accession>A0A7K4MSP9</accession>
<dbReference type="EMBL" id="JACATE010000001">
    <property type="protein sequence ID" value="NWJ27788.1"/>
    <property type="molecule type" value="Genomic_DNA"/>
</dbReference>
<dbReference type="EMBL" id="JACATC010000001">
    <property type="protein sequence ID" value="NWJ83216.1"/>
    <property type="molecule type" value="Genomic_DNA"/>
</dbReference>
<evidence type="ECO:0000313" key="1">
    <source>
        <dbReference type="EMBL" id="NWJ20578.1"/>
    </source>
</evidence>
<evidence type="ECO:0000313" key="14">
    <source>
        <dbReference type="Proteomes" id="UP000559282"/>
    </source>
</evidence>
<evidence type="ECO:0000313" key="16">
    <source>
        <dbReference type="Proteomes" id="UP000568446"/>
    </source>
</evidence>
<evidence type="ECO:0000313" key="17">
    <source>
        <dbReference type="Proteomes" id="UP000575480"/>
    </source>
</evidence>
<evidence type="ECO:0000313" key="5">
    <source>
        <dbReference type="EMBL" id="NWJ83216.1"/>
    </source>
</evidence>
<dbReference type="Proteomes" id="UP000549797">
    <property type="component" value="Unassembled WGS sequence"/>
</dbReference>
<evidence type="ECO:0000313" key="2">
    <source>
        <dbReference type="EMBL" id="NWJ27788.1"/>
    </source>
</evidence>
<evidence type="ECO:0000313" key="4">
    <source>
        <dbReference type="EMBL" id="NWJ56515.1"/>
    </source>
</evidence>
<proteinExistence type="predicted"/>
<name>A0A7K4MSP9_9ARCH</name>
<evidence type="ECO:0000313" key="13">
    <source>
        <dbReference type="Proteomes" id="UP000549797"/>
    </source>
</evidence>
<evidence type="ECO:0000313" key="8">
    <source>
        <dbReference type="EMBL" id="NWK08568.1"/>
    </source>
</evidence>
<dbReference type="Proteomes" id="UP000535457">
    <property type="component" value="Unassembled WGS sequence"/>
</dbReference>
<evidence type="ECO:0000313" key="6">
    <source>
        <dbReference type="EMBL" id="NWK01458.1"/>
    </source>
</evidence>
<dbReference type="Proteomes" id="UP000547822">
    <property type="component" value="Unassembled WGS sequence"/>
</dbReference>
<protein>
    <submittedName>
        <fullName evidence="4">Uncharacterized protein</fullName>
    </submittedName>
</protein>
<dbReference type="EMBL" id="JACATJ010000002">
    <property type="protein sequence ID" value="NWK08568.1"/>
    <property type="molecule type" value="Genomic_DNA"/>
</dbReference>
<evidence type="ECO:0000313" key="18">
    <source>
        <dbReference type="Proteomes" id="UP000587702"/>
    </source>
</evidence>
<dbReference type="Proteomes" id="UP000559282">
    <property type="component" value="Unassembled WGS sequence"/>
</dbReference>
<reference evidence="10 11" key="1">
    <citation type="journal article" date="2019" name="Environ. Microbiol.">
        <title>Genomics insights into ecotype formation of ammonia-oxidizing archaea in the deep ocean.</title>
        <authorList>
            <person name="Wang Y."/>
            <person name="Huang J.M."/>
            <person name="Cui G.J."/>
            <person name="Nunoura T."/>
            <person name="Takaki Y."/>
            <person name="Li W.L."/>
            <person name="Li J."/>
            <person name="Gao Z.M."/>
            <person name="Takai K."/>
            <person name="Zhang A.Q."/>
            <person name="Stepanauskas R."/>
        </authorList>
    </citation>
    <scope>NUCLEOTIDE SEQUENCE [LARGE SCALE GENOMIC DNA]</scope>
    <source>
        <strain evidence="3 16">C4</strain>
        <strain evidence="8 13">D1a</strain>
        <strain evidence="1 18">L14</strain>
        <strain evidence="4 17">L15a</strain>
        <strain evidence="9 11">L19a</strain>
        <strain evidence="7 14">T1C4</strain>
        <strain evidence="2 15">T1L11</strain>
        <strain evidence="6 12">T1L9</strain>
        <strain evidence="5 10">T3L1</strain>
    </source>
</reference>
<evidence type="ECO:0000313" key="3">
    <source>
        <dbReference type="EMBL" id="NWJ29384.1"/>
    </source>
</evidence>
<dbReference type="EMBL" id="JACATF010000001">
    <property type="protein sequence ID" value="NWK06925.1"/>
    <property type="molecule type" value="Genomic_DNA"/>
</dbReference>
<reference evidence="4" key="2">
    <citation type="submission" date="2020-06" db="EMBL/GenBank/DDBJ databases">
        <authorList>
            <person name="Wang Y."/>
        </authorList>
    </citation>
    <scope>NUCLEOTIDE SEQUENCE</scope>
    <source>
        <strain evidence="3">C4</strain>
        <strain evidence="8">D1a</strain>
        <strain evidence="1">L14</strain>
        <strain evidence="4">L15a</strain>
        <strain evidence="9">L19a</strain>
        <strain evidence="7">T1C4</strain>
        <strain evidence="2">T1L11</strain>
        <strain evidence="6">T1L9</strain>
        <strain evidence="5">T3L1</strain>
    </source>
</reference>
<dbReference type="Proteomes" id="UP000575480">
    <property type="component" value="Unassembled WGS sequence"/>
</dbReference>
<comment type="caution">
    <text evidence="4">The sequence shown here is derived from an EMBL/GenBank/DDBJ whole genome shotgun (WGS) entry which is preliminary data.</text>
</comment>
<evidence type="ECO:0000313" key="9">
    <source>
        <dbReference type="EMBL" id="NWK13539.1"/>
    </source>
</evidence>
<dbReference type="EMBL" id="JACATG010000002">
    <property type="protein sequence ID" value="NWK13539.1"/>
    <property type="molecule type" value="Genomic_DNA"/>
</dbReference>
<dbReference type="EMBL" id="JACATH010000001">
    <property type="protein sequence ID" value="NWJ56515.1"/>
    <property type="molecule type" value="Genomic_DNA"/>
</dbReference>
<dbReference type="EMBL" id="JACATD010000008">
    <property type="protein sequence ID" value="NWK01458.1"/>
    <property type="molecule type" value="Genomic_DNA"/>
</dbReference>
<dbReference type="AlphaFoldDB" id="A0A7K4MSP9"/>
<dbReference type="Proteomes" id="UP000520052">
    <property type="component" value="Unassembled WGS sequence"/>
</dbReference>
<dbReference type="Proteomes" id="UP000568446">
    <property type="component" value="Unassembled WGS sequence"/>
</dbReference>
<dbReference type="EMBL" id="JACATI010000006">
    <property type="protein sequence ID" value="NWJ20578.1"/>
    <property type="molecule type" value="Genomic_DNA"/>
</dbReference>
<evidence type="ECO:0000313" key="12">
    <source>
        <dbReference type="Proteomes" id="UP000547822"/>
    </source>
</evidence>
<dbReference type="Proteomes" id="UP000587702">
    <property type="component" value="Unassembled WGS sequence"/>
</dbReference>
<evidence type="ECO:0000313" key="10">
    <source>
        <dbReference type="Proteomes" id="UP000520052"/>
    </source>
</evidence>
<evidence type="ECO:0000313" key="15">
    <source>
        <dbReference type="Proteomes" id="UP000563820"/>
    </source>
</evidence>
<evidence type="ECO:0000313" key="11">
    <source>
        <dbReference type="Proteomes" id="UP000535457"/>
    </source>
</evidence>
<dbReference type="EMBL" id="JACATK010000001">
    <property type="protein sequence ID" value="NWJ29384.1"/>
    <property type="molecule type" value="Genomic_DNA"/>
</dbReference>
<evidence type="ECO:0000313" key="7">
    <source>
        <dbReference type="EMBL" id="NWK06925.1"/>
    </source>
</evidence>
<sequence length="99" mass="11361">MLELDKKVFGKITTKEIIGAEPPAIPDTKDILEKELEILLAELESQPKENLVNLLEQQKITEKHVNSRPGAMALSQNKIKLFNEYNKKYIQTIKEKLES</sequence>
<dbReference type="Proteomes" id="UP000563820">
    <property type="component" value="Unassembled WGS sequence"/>
</dbReference>
<organism evidence="4 17">
    <name type="scientific">Marine Group I thaumarchaeote</name>
    <dbReference type="NCBI Taxonomy" id="2511932"/>
    <lineage>
        <taxon>Archaea</taxon>
        <taxon>Nitrososphaerota</taxon>
        <taxon>Marine Group I</taxon>
    </lineage>
</organism>
<gene>
    <name evidence="6" type="ORF">HX840_06120</name>
    <name evidence="7" type="ORF">HX847_00615</name>
    <name evidence="2" type="ORF">HX848_00025</name>
    <name evidence="3" type="ORF">HX850_00455</name>
    <name evidence="8" type="ORF">HX852_02060</name>
    <name evidence="9" type="ORF">HX853_02720</name>
    <name evidence="5" type="ORF">HX854_00485</name>
    <name evidence="4" type="ORF">HX858_01915</name>
    <name evidence="1" type="ORF">HX860_05885</name>
</gene>